<protein>
    <recommendedName>
        <fullName evidence="2">Urease accessory protein UreH-like transmembrane domain-containing protein</fullName>
    </recommendedName>
</protein>
<comment type="caution">
    <text evidence="3">The sequence shown here is derived from an EMBL/GenBank/DDBJ whole genome shotgun (WGS) entry which is preliminary data.</text>
</comment>
<dbReference type="InterPro" id="IPR039447">
    <property type="entry name" value="UreH-like_TM_dom"/>
</dbReference>
<feature type="transmembrane region" description="Helical" evidence="1">
    <location>
        <begin position="45"/>
        <end position="67"/>
    </location>
</feature>
<keyword evidence="1" id="KW-1133">Transmembrane helix</keyword>
<dbReference type="EMBL" id="MHFR01000063">
    <property type="protein sequence ID" value="OGW95397.1"/>
    <property type="molecule type" value="Genomic_DNA"/>
</dbReference>
<accession>A0A1G1KR49</accession>
<evidence type="ECO:0000259" key="2">
    <source>
        <dbReference type="Pfam" id="PF13386"/>
    </source>
</evidence>
<reference evidence="3 4" key="1">
    <citation type="journal article" date="2016" name="Nat. Commun.">
        <title>Thousands of microbial genomes shed light on interconnected biogeochemical processes in an aquifer system.</title>
        <authorList>
            <person name="Anantharaman K."/>
            <person name="Brown C.T."/>
            <person name="Hug L.A."/>
            <person name="Sharon I."/>
            <person name="Castelle C.J."/>
            <person name="Probst A.J."/>
            <person name="Thomas B.C."/>
            <person name="Singh A."/>
            <person name="Wilkins M.J."/>
            <person name="Karaoz U."/>
            <person name="Brodie E.L."/>
            <person name="Williams K.H."/>
            <person name="Hubbard S.S."/>
            <person name="Banfield J.F."/>
        </authorList>
    </citation>
    <scope>NUCLEOTIDE SEQUENCE [LARGE SCALE GENOMIC DNA]</scope>
</reference>
<feature type="transmembrane region" description="Helical" evidence="1">
    <location>
        <begin position="15"/>
        <end position="33"/>
    </location>
</feature>
<keyword evidence="1" id="KW-0812">Transmembrane</keyword>
<sequence>MIRIMIEGLMLGLSTGAYCVGTCLVFFMPYLVIEGKQKIPENLRKIVLFLLGRLFAYIGFSLMMGMAGSTYQDIFTGKLSHFSLLIASLLMLIYSLSHRFAASAFCGSFLQRFSVMRMPFFLGLFSGLNPCLPFLVGTTRLWTLHSLLGGVILFLGFFFGTSIYMIPLVFVSYLNRMERVKQIGSMVALLSSIWFLFVGISGLMR</sequence>
<feature type="domain" description="Urease accessory protein UreH-like transmembrane" evidence="2">
    <location>
        <begin position="9"/>
        <end position="190"/>
    </location>
</feature>
<dbReference type="Proteomes" id="UP000178187">
    <property type="component" value="Unassembled WGS sequence"/>
</dbReference>
<dbReference type="Pfam" id="PF13386">
    <property type="entry name" value="DsbD_2"/>
    <property type="match status" value="1"/>
</dbReference>
<evidence type="ECO:0000313" key="4">
    <source>
        <dbReference type="Proteomes" id="UP000178187"/>
    </source>
</evidence>
<feature type="transmembrane region" description="Helical" evidence="1">
    <location>
        <begin position="148"/>
        <end position="171"/>
    </location>
</feature>
<feature type="transmembrane region" description="Helical" evidence="1">
    <location>
        <begin position="118"/>
        <end position="136"/>
    </location>
</feature>
<feature type="transmembrane region" description="Helical" evidence="1">
    <location>
        <begin position="79"/>
        <end position="97"/>
    </location>
</feature>
<name>A0A1G1KR49_9BACT</name>
<keyword evidence="1" id="KW-0472">Membrane</keyword>
<dbReference type="AlphaFoldDB" id="A0A1G1KR49"/>
<evidence type="ECO:0000313" key="3">
    <source>
        <dbReference type="EMBL" id="OGW95397.1"/>
    </source>
</evidence>
<evidence type="ECO:0000256" key="1">
    <source>
        <dbReference type="SAM" id="Phobius"/>
    </source>
</evidence>
<proteinExistence type="predicted"/>
<organism evidence="3 4">
    <name type="scientific">Candidatus Danuiimicrobium aquiferis</name>
    <dbReference type="NCBI Taxonomy" id="1801832"/>
    <lineage>
        <taxon>Bacteria</taxon>
        <taxon>Pseudomonadati</taxon>
        <taxon>Candidatus Omnitrophota</taxon>
        <taxon>Candidatus Danuiimicrobium</taxon>
    </lineage>
</organism>
<gene>
    <name evidence="3" type="ORF">A3G33_10465</name>
</gene>
<feature type="transmembrane region" description="Helical" evidence="1">
    <location>
        <begin position="183"/>
        <end position="204"/>
    </location>
</feature>